<protein>
    <submittedName>
        <fullName evidence="4">Nucleotide-binding protein</fullName>
    </submittedName>
</protein>
<feature type="domain" description="ChsH2 rubredoxin-like zinc ribbon" evidence="2">
    <location>
        <begin position="22"/>
        <end position="58"/>
    </location>
</feature>
<dbReference type="OrthoDB" id="7470921at2"/>
<reference evidence="3" key="3">
    <citation type="submission" date="2020-02" db="EMBL/GenBank/DDBJ databases">
        <authorList>
            <person name="Matsumoto Y."/>
            <person name="Motooka D."/>
            <person name="Nakamura S."/>
        </authorList>
    </citation>
    <scope>NUCLEOTIDE SEQUENCE</scope>
    <source>
        <strain evidence="3">JCM 12687</strain>
        <plasmid evidence="3">pJCM12687</plasmid>
    </source>
</reference>
<dbReference type="Pfam" id="PF01796">
    <property type="entry name" value="OB_ChsH2_C"/>
    <property type="match status" value="1"/>
</dbReference>
<dbReference type="RefSeq" id="WP_083130570.1">
    <property type="nucleotide sequence ID" value="NZ_AP022607.1"/>
</dbReference>
<evidence type="ECO:0000313" key="3">
    <source>
        <dbReference type="EMBL" id="BBZ15474.1"/>
    </source>
</evidence>
<dbReference type="PANTHER" id="PTHR34075">
    <property type="entry name" value="BLR3430 PROTEIN"/>
    <property type="match status" value="1"/>
</dbReference>
<dbReference type="InterPro" id="IPR022002">
    <property type="entry name" value="ChsH2_Znr"/>
</dbReference>
<geneLocation type="plasmid" evidence="3 6">
    <name>pJCM12687</name>
</geneLocation>
<organism evidence="4 5">
    <name type="scientific">Mycobacterium branderi</name>
    <dbReference type="NCBI Taxonomy" id="43348"/>
    <lineage>
        <taxon>Bacteria</taxon>
        <taxon>Bacillati</taxon>
        <taxon>Actinomycetota</taxon>
        <taxon>Actinomycetes</taxon>
        <taxon>Mycobacteriales</taxon>
        <taxon>Mycobacteriaceae</taxon>
        <taxon>Mycobacterium</taxon>
    </lineage>
</organism>
<name>A0A7I7WDF4_9MYCO</name>
<dbReference type="InterPro" id="IPR052513">
    <property type="entry name" value="Thioester_dehydratase-like"/>
</dbReference>
<dbReference type="EMBL" id="MVHM01000002">
    <property type="protein sequence ID" value="ORA40188.1"/>
    <property type="molecule type" value="Genomic_DNA"/>
</dbReference>
<evidence type="ECO:0000313" key="6">
    <source>
        <dbReference type="Proteomes" id="UP000467379"/>
    </source>
</evidence>
<dbReference type="SUPFAM" id="SSF50249">
    <property type="entry name" value="Nucleic acid-binding proteins"/>
    <property type="match status" value="1"/>
</dbReference>
<dbReference type="InterPro" id="IPR012340">
    <property type="entry name" value="NA-bd_OB-fold"/>
</dbReference>
<sequence length="139" mass="15179">MADRSNLPAPAPLVNPETEPFWRAADAGQLLLKRCSSCDATIWYPRDLCPECGSFNTEWFEGSGRGTVYSFTVNHKGDGVYRGEPYVLAYVELQEGPRVMTNIVGVDPADVRIGMPVKSVFAKTGEGSALLRFEPVPPA</sequence>
<dbReference type="Gene3D" id="6.10.30.10">
    <property type="match status" value="1"/>
</dbReference>
<keyword evidence="3" id="KW-0614">Plasmid</keyword>
<evidence type="ECO:0000313" key="5">
    <source>
        <dbReference type="Proteomes" id="UP000192441"/>
    </source>
</evidence>
<evidence type="ECO:0000313" key="4">
    <source>
        <dbReference type="EMBL" id="ORA40188.1"/>
    </source>
</evidence>
<dbReference type="InterPro" id="IPR002878">
    <property type="entry name" value="ChsH2_C"/>
</dbReference>
<keyword evidence="6" id="KW-1185">Reference proteome</keyword>
<reference evidence="4 5" key="1">
    <citation type="submission" date="2016-12" db="EMBL/GenBank/DDBJ databases">
        <title>The new phylogeny of genus Mycobacterium.</title>
        <authorList>
            <person name="Tortoli E."/>
            <person name="Trovato A."/>
            <person name="Cirillo D.M."/>
        </authorList>
    </citation>
    <scope>NUCLEOTIDE SEQUENCE [LARGE SCALE GENOMIC DNA]</scope>
    <source>
        <strain evidence="4 5">DSM 44624</strain>
    </source>
</reference>
<dbReference type="Proteomes" id="UP000192441">
    <property type="component" value="Unassembled WGS sequence"/>
</dbReference>
<accession>A0A7I7WDF4</accession>
<dbReference type="AlphaFoldDB" id="A0A7I7WDF4"/>
<dbReference type="Proteomes" id="UP000467379">
    <property type="component" value="Plasmid pJCM12687"/>
</dbReference>
<gene>
    <name evidence="4" type="ORF">BST20_06350</name>
    <name evidence="3" type="ORF">MBRA_56690</name>
</gene>
<evidence type="ECO:0000259" key="1">
    <source>
        <dbReference type="Pfam" id="PF01796"/>
    </source>
</evidence>
<dbReference type="PANTHER" id="PTHR34075:SF5">
    <property type="entry name" value="BLR3430 PROTEIN"/>
    <property type="match status" value="1"/>
</dbReference>
<reference evidence="3 6" key="2">
    <citation type="journal article" date="2019" name="Emerg. Microbes Infect.">
        <title>Comprehensive subspecies identification of 175 nontuberculous mycobacteria species based on 7547 genomic profiles.</title>
        <authorList>
            <person name="Matsumoto Y."/>
            <person name="Kinjo T."/>
            <person name="Motooka D."/>
            <person name="Nabeya D."/>
            <person name="Jung N."/>
            <person name="Uechi K."/>
            <person name="Horii T."/>
            <person name="Iida T."/>
            <person name="Fujita J."/>
            <person name="Nakamura S."/>
        </authorList>
    </citation>
    <scope>NUCLEOTIDE SEQUENCE [LARGE SCALE GENOMIC DNA]</scope>
    <source>
        <strain evidence="3 6">JCM 12687</strain>
        <plasmid evidence="3">pJCM12687</plasmid>
    </source>
</reference>
<proteinExistence type="predicted"/>
<dbReference type="EMBL" id="AP022607">
    <property type="protein sequence ID" value="BBZ15474.1"/>
    <property type="molecule type" value="Genomic_DNA"/>
</dbReference>
<evidence type="ECO:0000259" key="2">
    <source>
        <dbReference type="Pfam" id="PF12172"/>
    </source>
</evidence>
<dbReference type="Pfam" id="PF12172">
    <property type="entry name" value="zf-ChsH2"/>
    <property type="match status" value="1"/>
</dbReference>
<feature type="domain" description="ChsH2 C-terminal OB-fold" evidence="1">
    <location>
        <begin position="61"/>
        <end position="121"/>
    </location>
</feature>